<evidence type="ECO:0000313" key="2">
    <source>
        <dbReference type="Proteomes" id="UP000489600"/>
    </source>
</evidence>
<proteinExistence type="predicted"/>
<dbReference type="AlphaFoldDB" id="A0A565BY06"/>
<protein>
    <recommendedName>
        <fullName evidence="3">FBD domain-containing protein</fullName>
    </recommendedName>
</protein>
<name>A0A565BY06_9BRAS</name>
<reference evidence="1" key="1">
    <citation type="submission" date="2019-07" db="EMBL/GenBank/DDBJ databases">
        <authorList>
            <person name="Dittberner H."/>
        </authorList>
    </citation>
    <scope>NUCLEOTIDE SEQUENCE [LARGE SCALE GENOMIC DNA]</scope>
</reference>
<gene>
    <name evidence="1" type="ORF">ANE_LOCUS16673</name>
</gene>
<accession>A0A565BY06</accession>
<keyword evidence="2" id="KW-1185">Reference proteome</keyword>
<dbReference type="EMBL" id="CABITT030000005">
    <property type="protein sequence ID" value="VVB06229.1"/>
    <property type="molecule type" value="Genomic_DNA"/>
</dbReference>
<dbReference type="Proteomes" id="UP000489600">
    <property type="component" value="Unassembled WGS sequence"/>
</dbReference>
<evidence type="ECO:0008006" key="3">
    <source>
        <dbReference type="Google" id="ProtNLM"/>
    </source>
</evidence>
<evidence type="ECO:0000313" key="1">
    <source>
        <dbReference type="EMBL" id="VVB06229.1"/>
    </source>
</evidence>
<comment type="caution">
    <text evidence="1">The sequence shown here is derived from an EMBL/GenBank/DDBJ whole genome shotgun (WGS) entry which is preliminary data.</text>
</comment>
<organism evidence="1 2">
    <name type="scientific">Arabis nemorensis</name>
    <dbReference type="NCBI Taxonomy" id="586526"/>
    <lineage>
        <taxon>Eukaryota</taxon>
        <taxon>Viridiplantae</taxon>
        <taxon>Streptophyta</taxon>
        <taxon>Embryophyta</taxon>
        <taxon>Tracheophyta</taxon>
        <taxon>Spermatophyta</taxon>
        <taxon>Magnoliopsida</taxon>
        <taxon>eudicotyledons</taxon>
        <taxon>Gunneridae</taxon>
        <taxon>Pentapetalae</taxon>
        <taxon>rosids</taxon>
        <taxon>malvids</taxon>
        <taxon>Brassicales</taxon>
        <taxon>Brassicaceae</taxon>
        <taxon>Arabideae</taxon>
        <taxon>Arabis</taxon>
    </lineage>
</organism>
<sequence length="205" mass="22862">MNLLMGFDSVSRYLEPAKRGGLVDFSFFVHGKLGEVLVIPLQLSSLVTMSVGLNLLENASYSKLKTIRFDRNYGVLNFPSLVEARLDLMLVTNDGIVRGASLMFEVVSRVKTLTLSSSSLMSNQCFQNLLHMIMGIDTMRFWPSLPILVGCCPILQTLVFKDDIHSCIVDENELFKEDGKFLHNDLSAYTSSTSVIALHFVKSDV</sequence>